<dbReference type="GO" id="GO:0005634">
    <property type="term" value="C:nucleus"/>
    <property type="evidence" value="ECO:0007669"/>
    <property type="project" value="TreeGrafter"/>
</dbReference>
<feature type="region of interest" description="Disordered" evidence="1">
    <location>
        <begin position="122"/>
        <end position="224"/>
    </location>
</feature>
<dbReference type="SUPFAM" id="SSF48019">
    <property type="entry name" value="post-AAA+ oligomerization domain-like"/>
    <property type="match status" value="1"/>
</dbReference>
<feature type="compositionally biased region" description="Polar residues" evidence="1">
    <location>
        <begin position="168"/>
        <end position="185"/>
    </location>
</feature>
<feature type="compositionally biased region" description="Basic and acidic residues" evidence="1">
    <location>
        <begin position="214"/>
        <end position="224"/>
    </location>
</feature>
<dbReference type="Gene3D" id="1.20.272.10">
    <property type="match status" value="1"/>
</dbReference>
<dbReference type="Gene3D" id="3.40.50.300">
    <property type="entry name" value="P-loop containing nucleotide triphosphate hydrolases"/>
    <property type="match status" value="1"/>
</dbReference>
<dbReference type="Gene3D" id="1.10.8.60">
    <property type="match status" value="1"/>
</dbReference>
<gene>
    <name evidence="2" type="ORF">RJ641_011003</name>
</gene>
<dbReference type="InterPro" id="IPR008921">
    <property type="entry name" value="DNA_pol3_clamp-load_cplx_C"/>
</dbReference>
<dbReference type="PANTHER" id="PTHR11669">
    <property type="entry name" value="REPLICATION FACTOR C / DNA POLYMERASE III GAMMA-TAU SUBUNIT"/>
    <property type="match status" value="1"/>
</dbReference>
<sequence>MDDGDGEIINPSRKQRERLASMNSLEASRVSAPRSRLGKPEQKDERTVSPLSRIQRRRDPLNLKPPPVAEINELIANAKLARVPAYFRPNFESTEYISPGDIFLSHDCNVLAMQNHVFPKNENIESRLKPPLPEVGDNRYSASQLQSQSNASFSQNPARNTTTPTAAMSHSNTTPSSALSRQGTGKSSKSSKFSDVIGSMSQGFRRFTANRQKSQRETTKLRSAEREEFDEASYMEKAFVVEHLRQFWEDKYRNKPTNLSNFTCHKQEAQLLKQLVSHDICPHILFKGHSGSGKKSLTMALQREIFGDAAWNDQRPKQVIIPLAFSAHHVELNVNSEPNARYALMALVKEISSNYAVTPEVSTANFKPDYKVMVLYEVDNAEENIQHLIKWIMDCYSDSCKLVLCCEDDATILESVKTCSEVIKVDAPVTHEIMEVLLQVARKEDFELSMSFAAKIATKSKQNLRKAIMALEACKAHNYPFVDDQPIPLGWEEFLVELAAEILADPSQKRLFSVRGKIQKLLLNFVDPRLILQKLVEQFLKGIDVAFKWELYYWHAYYALFVPSDDKRLPNGTSALLKLEEFVAKFMSIQRKSFSYRQFS</sequence>
<dbReference type="GO" id="GO:0005663">
    <property type="term" value="C:DNA replication factor C complex"/>
    <property type="evidence" value="ECO:0007669"/>
    <property type="project" value="TreeGrafter"/>
</dbReference>
<reference evidence="2 3" key="1">
    <citation type="submission" date="2023-12" db="EMBL/GenBank/DDBJ databases">
        <title>A high-quality genome assembly for Dillenia turbinata (Dilleniales).</title>
        <authorList>
            <person name="Chanderbali A."/>
        </authorList>
    </citation>
    <scope>NUCLEOTIDE SEQUENCE [LARGE SCALE GENOMIC DNA]</scope>
    <source>
        <strain evidence="2">LSX21</strain>
        <tissue evidence="2">Leaf</tissue>
    </source>
</reference>
<feature type="compositionally biased region" description="Basic and acidic residues" evidence="1">
    <location>
        <begin position="38"/>
        <end position="47"/>
    </location>
</feature>
<dbReference type="Proteomes" id="UP001370490">
    <property type="component" value="Unassembled WGS sequence"/>
</dbReference>
<proteinExistence type="predicted"/>
<dbReference type="EMBL" id="JBAMMX010000018">
    <property type="protein sequence ID" value="KAK6922699.1"/>
    <property type="molecule type" value="Genomic_DNA"/>
</dbReference>
<dbReference type="Pfam" id="PF22534">
    <property type="entry name" value="RFC_C"/>
    <property type="match status" value="1"/>
</dbReference>
<organism evidence="2 3">
    <name type="scientific">Dillenia turbinata</name>
    <dbReference type="NCBI Taxonomy" id="194707"/>
    <lineage>
        <taxon>Eukaryota</taxon>
        <taxon>Viridiplantae</taxon>
        <taxon>Streptophyta</taxon>
        <taxon>Embryophyta</taxon>
        <taxon>Tracheophyta</taxon>
        <taxon>Spermatophyta</taxon>
        <taxon>Magnoliopsida</taxon>
        <taxon>eudicotyledons</taxon>
        <taxon>Gunneridae</taxon>
        <taxon>Pentapetalae</taxon>
        <taxon>Dilleniales</taxon>
        <taxon>Dilleniaceae</taxon>
        <taxon>Dillenia</taxon>
    </lineage>
</organism>
<dbReference type="GO" id="GO:0003677">
    <property type="term" value="F:DNA binding"/>
    <property type="evidence" value="ECO:0007669"/>
    <property type="project" value="InterPro"/>
</dbReference>
<accession>A0AAN8V0L8</accession>
<dbReference type="PANTHER" id="PTHR11669:SF25">
    <property type="entry name" value="OS02G0704966 PROTEIN"/>
    <property type="match status" value="1"/>
</dbReference>
<feature type="region of interest" description="Disordered" evidence="1">
    <location>
        <begin position="1"/>
        <end position="53"/>
    </location>
</feature>
<name>A0AAN8V0L8_9MAGN</name>
<dbReference type="GO" id="GO:0006281">
    <property type="term" value="P:DNA repair"/>
    <property type="evidence" value="ECO:0007669"/>
    <property type="project" value="TreeGrafter"/>
</dbReference>
<dbReference type="InterPro" id="IPR050238">
    <property type="entry name" value="DNA_Rep/Repair_Clamp_Loader"/>
</dbReference>
<dbReference type="GO" id="GO:0006261">
    <property type="term" value="P:DNA-templated DNA replication"/>
    <property type="evidence" value="ECO:0007669"/>
    <property type="project" value="TreeGrafter"/>
</dbReference>
<dbReference type="Pfam" id="PF21960">
    <property type="entry name" value="RCF1-5-like_lid"/>
    <property type="match status" value="1"/>
</dbReference>
<comment type="caution">
    <text evidence="2">The sequence shown here is derived from an EMBL/GenBank/DDBJ whole genome shotgun (WGS) entry which is preliminary data.</text>
</comment>
<evidence type="ECO:0000313" key="2">
    <source>
        <dbReference type="EMBL" id="KAK6922699.1"/>
    </source>
</evidence>
<protein>
    <recommendedName>
        <fullName evidence="4">Replication factor C subunit 3</fullName>
    </recommendedName>
</protein>
<dbReference type="SUPFAM" id="SSF52540">
    <property type="entry name" value="P-loop containing nucleoside triphosphate hydrolases"/>
    <property type="match status" value="1"/>
</dbReference>
<evidence type="ECO:0000256" key="1">
    <source>
        <dbReference type="SAM" id="MobiDB-lite"/>
    </source>
</evidence>
<dbReference type="InterPro" id="IPR027417">
    <property type="entry name" value="P-loop_NTPase"/>
</dbReference>
<evidence type="ECO:0000313" key="3">
    <source>
        <dbReference type="Proteomes" id="UP001370490"/>
    </source>
</evidence>
<evidence type="ECO:0008006" key="4">
    <source>
        <dbReference type="Google" id="ProtNLM"/>
    </source>
</evidence>
<dbReference type="GO" id="GO:0003689">
    <property type="term" value="F:DNA clamp loader activity"/>
    <property type="evidence" value="ECO:0007669"/>
    <property type="project" value="TreeGrafter"/>
</dbReference>
<feature type="compositionally biased region" description="Low complexity" evidence="1">
    <location>
        <begin position="141"/>
        <end position="167"/>
    </location>
</feature>
<keyword evidence="3" id="KW-1185">Reference proteome</keyword>
<dbReference type="AlphaFoldDB" id="A0AAN8V0L8"/>
<dbReference type="FunFam" id="1.10.8.60:FF:000030">
    <property type="entry name" value="replication factor C subunit 3"/>
    <property type="match status" value="1"/>
</dbReference>